<dbReference type="Proteomes" id="UP000663887">
    <property type="component" value="Unassembled WGS sequence"/>
</dbReference>
<dbReference type="EMBL" id="CAJNRG010001560">
    <property type="protein sequence ID" value="CAF2034069.1"/>
    <property type="molecule type" value="Genomic_DNA"/>
</dbReference>
<sequence length="81" mass="9469">MMSDKKPTNSARDVLKIVYSNICSLQKKTNDLDQDKQKIMEEVKVKFNSRLAVLDIDLSVSSWNEKEVYNMEDIIKVLKQF</sequence>
<protein>
    <submittedName>
        <fullName evidence="1">Uncharacterized protein</fullName>
    </submittedName>
</protein>
<accession>A0A816NCS4</accession>
<evidence type="ECO:0000313" key="2">
    <source>
        <dbReference type="Proteomes" id="UP000663887"/>
    </source>
</evidence>
<organism evidence="1 2">
    <name type="scientific">Rotaria magnacalcarata</name>
    <dbReference type="NCBI Taxonomy" id="392030"/>
    <lineage>
        <taxon>Eukaryota</taxon>
        <taxon>Metazoa</taxon>
        <taxon>Spiralia</taxon>
        <taxon>Gnathifera</taxon>
        <taxon>Rotifera</taxon>
        <taxon>Eurotatoria</taxon>
        <taxon>Bdelloidea</taxon>
        <taxon>Philodinida</taxon>
        <taxon>Philodinidae</taxon>
        <taxon>Rotaria</taxon>
    </lineage>
</organism>
<comment type="caution">
    <text evidence="1">The sequence shown here is derived from an EMBL/GenBank/DDBJ whole genome shotgun (WGS) entry which is preliminary data.</text>
</comment>
<evidence type="ECO:0000313" key="1">
    <source>
        <dbReference type="EMBL" id="CAF2034069.1"/>
    </source>
</evidence>
<gene>
    <name evidence="1" type="ORF">XDN619_LOCUS5616</name>
</gene>
<dbReference type="AlphaFoldDB" id="A0A816NCS4"/>
<proteinExistence type="predicted"/>
<name>A0A816NCS4_9BILA</name>
<reference evidence="1" key="1">
    <citation type="submission" date="2021-02" db="EMBL/GenBank/DDBJ databases">
        <authorList>
            <person name="Nowell W R."/>
        </authorList>
    </citation>
    <scope>NUCLEOTIDE SEQUENCE</scope>
</reference>